<sequence>MQDNQIFYQFKMPRSEKFICGFCGAYAPLFHATKPLFEKLNEEQKARVLNEGRFECEPLCPHCFKGTNFKVVLELYALKSSSIYTLKMKVRKERF</sequence>
<dbReference type="EMBL" id="AACABH010000050">
    <property type="protein sequence ID" value="EAJ7105420.1"/>
    <property type="molecule type" value="Genomic_DNA"/>
</dbReference>
<accession>A0A5L4DI23</accession>
<evidence type="ECO:0000313" key="1">
    <source>
        <dbReference type="EMBL" id="EAJ7105420.1"/>
    </source>
</evidence>
<reference evidence="1" key="1">
    <citation type="submission" date="2018-05" db="EMBL/GenBank/DDBJ databases">
        <authorList>
            <consortium name="PulseNet: The National Subtyping Network for Foodborne Disease Surveillance"/>
            <person name="Tarr C.L."/>
            <person name="Trees E."/>
            <person name="Katz L.S."/>
            <person name="Carleton-Romer H.A."/>
            <person name="Stroika S."/>
            <person name="Kucerova Z."/>
            <person name="Roache K.F."/>
            <person name="Sabol A.L."/>
            <person name="Besser J."/>
            <person name="Gerner-Smidt P."/>
        </authorList>
    </citation>
    <scope>NUCLEOTIDE SEQUENCE</scope>
    <source>
        <strain evidence="1">D2813</strain>
    </source>
</reference>
<organism evidence="1">
    <name type="scientific">Campylobacter upsaliensis</name>
    <dbReference type="NCBI Taxonomy" id="28080"/>
    <lineage>
        <taxon>Bacteria</taxon>
        <taxon>Pseudomonadati</taxon>
        <taxon>Campylobacterota</taxon>
        <taxon>Epsilonproteobacteria</taxon>
        <taxon>Campylobacterales</taxon>
        <taxon>Campylobacteraceae</taxon>
        <taxon>Campylobacter</taxon>
    </lineage>
</organism>
<name>A0A5L4DI23_CAMUP</name>
<comment type="caution">
    <text evidence="1">The sequence shown here is derived from an EMBL/GenBank/DDBJ whole genome shotgun (WGS) entry which is preliminary data.</text>
</comment>
<proteinExistence type="predicted"/>
<gene>
    <name evidence="1" type="ORF">YZ54_07975</name>
</gene>
<dbReference type="AlphaFoldDB" id="A0A5L4DI23"/>
<protein>
    <submittedName>
        <fullName evidence="1">Uncharacterized protein</fullName>
    </submittedName>
</protein>